<dbReference type="FunCoup" id="Q4CQA9">
    <property type="interactions" value="162"/>
</dbReference>
<dbReference type="CDD" id="cd14825">
    <property type="entry name" value="TRAPPC2_sedlin"/>
    <property type="match status" value="1"/>
</dbReference>
<name>Q4CQA9_TRYCC</name>
<feature type="transmembrane region" description="Helical" evidence="1">
    <location>
        <begin position="5"/>
        <end position="22"/>
    </location>
</feature>
<dbReference type="Proteomes" id="UP000002296">
    <property type="component" value="Unassembled WGS sequence"/>
</dbReference>
<dbReference type="Gene3D" id="3.30.450.70">
    <property type="match status" value="1"/>
</dbReference>
<dbReference type="SUPFAM" id="SSF64356">
    <property type="entry name" value="SNARE-like"/>
    <property type="match status" value="1"/>
</dbReference>
<dbReference type="InParanoid" id="Q4CQA9"/>
<evidence type="ECO:0000313" key="3">
    <source>
        <dbReference type="Proteomes" id="UP000002296"/>
    </source>
</evidence>
<dbReference type="RefSeq" id="XP_804313.1">
    <property type="nucleotide sequence ID" value="XM_799220.1"/>
</dbReference>
<reference evidence="2 3" key="1">
    <citation type="journal article" date="2005" name="Science">
        <title>The genome sequence of Trypanosoma cruzi, etiologic agent of Chagas disease.</title>
        <authorList>
            <person name="El-Sayed N.M."/>
            <person name="Myler P.J."/>
            <person name="Bartholomeu D.C."/>
            <person name="Nilsson D."/>
            <person name="Aggarwal G."/>
            <person name="Tran A.N."/>
            <person name="Ghedin E."/>
            <person name="Worthey E.A."/>
            <person name="Delcher A.L."/>
            <person name="Blandin G."/>
            <person name="Westenberger S.J."/>
            <person name="Caler E."/>
            <person name="Cerqueira G.C."/>
            <person name="Branche C."/>
            <person name="Haas B."/>
            <person name="Anupama A."/>
            <person name="Arner E."/>
            <person name="Aslund L."/>
            <person name="Attipoe P."/>
            <person name="Bontempi E."/>
            <person name="Bringaud F."/>
            <person name="Burton P."/>
            <person name="Cadag E."/>
            <person name="Campbell D.A."/>
            <person name="Carrington M."/>
            <person name="Crabtree J."/>
            <person name="Darban H."/>
            <person name="da Silveira J.F."/>
            <person name="de Jong P."/>
            <person name="Edwards K."/>
            <person name="Englund P.T."/>
            <person name="Fazelina G."/>
            <person name="Feldblyum T."/>
            <person name="Ferella M."/>
            <person name="Frasch A.C."/>
            <person name="Gull K."/>
            <person name="Horn D."/>
            <person name="Hou L."/>
            <person name="Huang Y."/>
            <person name="Kindlund E."/>
            <person name="Klingbeil M."/>
            <person name="Kluge S."/>
            <person name="Koo H."/>
            <person name="Lacerda D."/>
            <person name="Levin M.J."/>
            <person name="Lorenzi H."/>
            <person name="Louie T."/>
            <person name="Machado C.R."/>
            <person name="McCulloch R."/>
            <person name="McKenna A."/>
            <person name="Mizuno Y."/>
            <person name="Mottram J.C."/>
            <person name="Nelson S."/>
            <person name="Ochaya S."/>
            <person name="Osoegawa K."/>
            <person name="Pai G."/>
            <person name="Parsons M."/>
            <person name="Pentony M."/>
            <person name="Pettersson U."/>
            <person name="Pop M."/>
            <person name="Ramirez J.L."/>
            <person name="Rinta J."/>
            <person name="Robertson L."/>
            <person name="Salzberg S.L."/>
            <person name="Sanchez D.O."/>
            <person name="Seyler A."/>
            <person name="Sharma R."/>
            <person name="Shetty J."/>
            <person name="Simpson A.J."/>
            <person name="Sisk E."/>
            <person name="Tammi M.T."/>
            <person name="Tarleton R."/>
            <person name="Teixeira S."/>
            <person name="Van Aken S."/>
            <person name="Vogt C."/>
            <person name="Ward P.N."/>
            <person name="Wickstead B."/>
            <person name="Wortman J."/>
            <person name="White O."/>
            <person name="Fraser C.M."/>
            <person name="Stuart K.D."/>
            <person name="Andersson B."/>
        </authorList>
    </citation>
    <scope>NUCLEOTIDE SEQUENCE [LARGE SCALE GENOMIC DNA]</scope>
    <source>
        <strain evidence="2 3">CL Brener</strain>
    </source>
</reference>
<dbReference type="Pfam" id="PF04628">
    <property type="entry name" value="Sedlin_N"/>
    <property type="match status" value="1"/>
</dbReference>
<organism evidence="2 3">
    <name type="scientific">Trypanosoma cruzi (strain CL Brener)</name>
    <dbReference type="NCBI Taxonomy" id="353153"/>
    <lineage>
        <taxon>Eukaryota</taxon>
        <taxon>Discoba</taxon>
        <taxon>Euglenozoa</taxon>
        <taxon>Kinetoplastea</taxon>
        <taxon>Metakinetoplastina</taxon>
        <taxon>Trypanosomatida</taxon>
        <taxon>Trypanosomatidae</taxon>
        <taxon>Trypanosoma</taxon>
        <taxon>Schizotrypanum</taxon>
    </lineage>
</organism>
<feature type="transmembrane region" description="Helical" evidence="1">
    <location>
        <begin position="28"/>
        <end position="45"/>
    </location>
</feature>
<dbReference type="InterPro" id="IPR011012">
    <property type="entry name" value="Longin-like_dom_sf"/>
</dbReference>
<comment type="caution">
    <text evidence="2">The sequence shown here is derived from an EMBL/GenBank/DDBJ whole genome shotgun (WGS) entry which is preliminary data.</text>
</comment>
<keyword evidence="3" id="KW-1185">Reference proteome</keyword>
<dbReference type="GO" id="GO:0006888">
    <property type="term" value="P:endoplasmic reticulum to Golgi vesicle-mediated transport"/>
    <property type="evidence" value="ECO:0007669"/>
    <property type="project" value="InterPro"/>
</dbReference>
<dbReference type="AlphaFoldDB" id="Q4CQA9"/>
<accession>Q4CQA9</accession>
<dbReference type="EMBL" id="AAHK01002491">
    <property type="protein sequence ID" value="EAN82462.1"/>
    <property type="molecule type" value="Genomic_DNA"/>
</dbReference>
<dbReference type="eggNOG" id="KOG3487">
    <property type="taxonomic scope" value="Eukaryota"/>
</dbReference>
<keyword evidence="1" id="KW-0812">Transmembrane</keyword>
<dbReference type="InterPro" id="IPR006722">
    <property type="entry name" value="Sedlin"/>
</dbReference>
<sequence length="180" mass="21090">MEVNICCPSFFFFFFFFFWPSRMCTHESLASVFSYIFFPFFFFFCRQNSAAMLMVIGPDDASLFECAKSVDGESTHLSRQLMLYASLDLLDDVLWKTGDFLLPAIDRPLEGKYYVSAYVGFAPIKLLLMQEQEPNKNTRQFMNEVYGLCVRYLLNPFSFPNTPVRSTLGEKVRRLYERYS</sequence>
<dbReference type="PANTHER" id="PTHR12403">
    <property type="entry name" value="TRAFFICKING PROTEIN PARTICLE COMPLEX SUBUNIT 2"/>
    <property type="match status" value="1"/>
</dbReference>
<dbReference type="GeneID" id="3533706"/>
<dbReference type="STRING" id="353153.Q4CQA9"/>
<dbReference type="PaxDb" id="353153-Q4CQA9"/>
<evidence type="ECO:0000313" key="2">
    <source>
        <dbReference type="EMBL" id="EAN82462.1"/>
    </source>
</evidence>
<evidence type="ECO:0008006" key="4">
    <source>
        <dbReference type="Google" id="ProtNLM"/>
    </source>
</evidence>
<dbReference type="GO" id="GO:0005737">
    <property type="term" value="C:cytoplasm"/>
    <property type="evidence" value="ECO:0007669"/>
    <property type="project" value="GOC"/>
</dbReference>
<evidence type="ECO:0000256" key="1">
    <source>
        <dbReference type="SAM" id="Phobius"/>
    </source>
</evidence>
<protein>
    <recommendedName>
        <fullName evidence="4">Trafficking protein particle complex subunit</fullName>
    </recommendedName>
</protein>
<dbReference type="SMR" id="Q4CQA9"/>
<dbReference type="KEGG" id="tcr:503945.30"/>
<keyword evidence="1" id="KW-0472">Membrane</keyword>
<proteinExistence type="predicted"/>
<gene>
    <name evidence="2" type="ORF">Tc00.1047053503945.30</name>
</gene>
<keyword evidence="1" id="KW-1133">Transmembrane helix</keyword>